<proteinExistence type="predicted"/>
<keyword evidence="2" id="KW-1185">Reference proteome</keyword>
<protein>
    <submittedName>
        <fullName evidence="1">4731_t:CDS:1</fullName>
    </submittedName>
</protein>
<dbReference type="AlphaFoldDB" id="A0A9N8YJM0"/>
<sequence>MNYILKKNISKLLKKEQIAGSNFFLLTEEKLRSCILILITDDRDHNQTAERAPKKNWEVETWFWDLEPDLTGKMKVLEIPDGDIISNWENKDLIEWFDTLNLLVGGIYNTSPTLYNGKVDMTLNTNAY</sequence>
<comment type="caution">
    <text evidence="1">The sequence shown here is derived from an EMBL/GenBank/DDBJ whole genome shotgun (WGS) entry which is preliminary data.</text>
</comment>
<name>A0A9N8YJM0_9GLOM</name>
<accession>A0A9N8YJM0</accession>
<dbReference type="Proteomes" id="UP000789706">
    <property type="component" value="Unassembled WGS sequence"/>
</dbReference>
<dbReference type="EMBL" id="CAJVPK010000006">
    <property type="protein sequence ID" value="CAG8432902.1"/>
    <property type="molecule type" value="Genomic_DNA"/>
</dbReference>
<evidence type="ECO:0000313" key="2">
    <source>
        <dbReference type="Proteomes" id="UP000789706"/>
    </source>
</evidence>
<evidence type="ECO:0000313" key="1">
    <source>
        <dbReference type="EMBL" id="CAG8432902.1"/>
    </source>
</evidence>
<organism evidence="1 2">
    <name type="scientific">Diversispora eburnea</name>
    <dbReference type="NCBI Taxonomy" id="1213867"/>
    <lineage>
        <taxon>Eukaryota</taxon>
        <taxon>Fungi</taxon>
        <taxon>Fungi incertae sedis</taxon>
        <taxon>Mucoromycota</taxon>
        <taxon>Glomeromycotina</taxon>
        <taxon>Glomeromycetes</taxon>
        <taxon>Diversisporales</taxon>
        <taxon>Diversisporaceae</taxon>
        <taxon>Diversispora</taxon>
    </lineage>
</organism>
<reference evidence="1" key="1">
    <citation type="submission" date="2021-06" db="EMBL/GenBank/DDBJ databases">
        <authorList>
            <person name="Kallberg Y."/>
            <person name="Tangrot J."/>
            <person name="Rosling A."/>
        </authorList>
    </citation>
    <scope>NUCLEOTIDE SEQUENCE</scope>
    <source>
        <strain evidence="1">AZ414A</strain>
    </source>
</reference>
<gene>
    <name evidence="1" type="ORF">DEBURN_LOCUS226</name>
</gene>